<evidence type="ECO:0000259" key="1">
    <source>
        <dbReference type="Pfam" id="PF07707"/>
    </source>
</evidence>
<dbReference type="OrthoDB" id="6359816at2759"/>
<dbReference type="Pfam" id="PF07707">
    <property type="entry name" value="BACK"/>
    <property type="match status" value="1"/>
</dbReference>
<name>A0A397HD00_9GLOM</name>
<feature type="domain" description="BACK" evidence="1">
    <location>
        <begin position="67"/>
        <end position="125"/>
    </location>
</feature>
<dbReference type="AlphaFoldDB" id="A0A397HD00"/>
<dbReference type="PANTHER" id="PTHR46306">
    <property type="entry name" value="BTB/POZ DOMAIN-CONTAINING PROTEIN 9"/>
    <property type="match status" value="1"/>
</dbReference>
<protein>
    <recommendedName>
        <fullName evidence="1">BACK domain-containing protein</fullName>
    </recommendedName>
</protein>
<organism evidence="2 3">
    <name type="scientific">Diversispora epigaea</name>
    <dbReference type="NCBI Taxonomy" id="1348612"/>
    <lineage>
        <taxon>Eukaryota</taxon>
        <taxon>Fungi</taxon>
        <taxon>Fungi incertae sedis</taxon>
        <taxon>Mucoromycota</taxon>
        <taxon>Glomeromycotina</taxon>
        <taxon>Glomeromycetes</taxon>
        <taxon>Diversisporales</taxon>
        <taxon>Diversisporaceae</taxon>
        <taxon>Diversispora</taxon>
    </lineage>
</organism>
<keyword evidence="3" id="KW-1185">Reference proteome</keyword>
<reference evidence="2 3" key="1">
    <citation type="submission" date="2018-08" db="EMBL/GenBank/DDBJ databases">
        <title>Genome and evolution of the arbuscular mycorrhizal fungus Diversispora epigaea (formerly Glomus versiforme) and its bacterial endosymbionts.</title>
        <authorList>
            <person name="Sun X."/>
            <person name="Fei Z."/>
            <person name="Harrison M."/>
        </authorList>
    </citation>
    <scope>NUCLEOTIDE SEQUENCE [LARGE SCALE GENOMIC DNA]</scope>
    <source>
        <strain evidence="2 3">IT104</strain>
    </source>
</reference>
<comment type="caution">
    <text evidence="2">The sequence shown here is derived from an EMBL/GenBank/DDBJ whole genome shotgun (WGS) entry which is preliminary data.</text>
</comment>
<evidence type="ECO:0000313" key="3">
    <source>
        <dbReference type="Proteomes" id="UP000266861"/>
    </source>
</evidence>
<evidence type="ECO:0000313" key="2">
    <source>
        <dbReference type="EMBL" id="RHZ60867.1"/>
    </source>
</evidence>
<dbReference type="GO" id="GO:0005737">
    <property type="term" value="C:cytoplasm"/>
    <property type="evidence" value="ECO:0007669"/>
    <property type="project" value="TreeGrafter"/>
</dbReference>
<dbReference type="InterPro" id="IPR052407">
    <property type="entry name" value="BTB_POZ_domain_cont_9"/>
</dbReference>
<gene>
    <name evidence="2" type="ORF">Glove_350g179</name>
</gene>
<dbReference type="EMBL" id="PQFF01000320">
    <property type="protein sequence ID" value="RHZ60867.1"/>
    <property type="molecule type" value="Genomic_DNA"/>
</dbReference>
<sequence length="129" mass="14987">MPKINISIKIFSVIIKYIYGGIISLEKLENSTIFDIVNISNELELGELVEYLKTYIVNNHAMLLVKNLEIIRDFYNDIIVKHPNTIFESENFHSLPEGALISILKQDDLQLDEGKIWEYVIKWGKGEKF</sequence>
<accession>A0A397HD00</accession>
<dbReference type="InterPro" id="IPR011705">
    <property type="entry name" value="BACK"/>
</dbReference>
<dbReference type="Gene3D" id="1.25.40.420">
    <property type="match status" value="1"/>
</dbReference>
<dbReference type="Proteomes" id="UP000266861">
    <property type="component" value="Unassembled WGS sequence"/>
</dbReference>
<dbReference type="PANTHER" id="PTHR46306:SF1">
    <property type="entry name" value="BTB_POZ DOMAIN-CONTAINING PROTEIN 9"/>
    <property type="match status" value="1"/>
</dbReference>
<proteinExistence type="predicted"/>